<dbReference type="GO" id="GO:0003960">
    <property type="term" value="F:quinone reductase (NADPH) activity"/>
    <property type="evidence" value="ECO:0007669"/>
    <property type="project" value="TreeGrafter"/>
</dbReference>
<protein>
    <submittedName>
        <fullName evidence="4">NADPH:quinone reductase</fullName>
    </submittedName>
</protein>
<dbReference type="InterPro" id="IPR036291">
    <property type="entry name" value="NAD(P)-bd_dom_sf"/>
</dbReference>
<accession>A0A4Y3VY05</accession>
<comment type="caution">
    <text evidence="4">The sequence shown here is derived from an EMBL/GenBank/DDBJ whole genome shotgun (WGS) entry which is preliminary data.</text>
</comment>
<gene>
    <name evidence="4" type="primary">qor_2</name>
    <name evidence="4" type="ORF">SSP24_82760</name>
</gene>
<sequence>MLAIRFDRFGGPEVLTPVELPAPTPGEGEVLVTVEAAGVNFADTHQTDGSYLDEGALPYVPGSEVVGRTADGRRVLASVSHGYAEQVVAAESRLVEIPDELDAAQALALNMQGLTAWHLLRSAARMNAGETVVVHAAAGGVGSLAVQLAKEFGAGRVLAQVSTPDKERLALDLGADAIARYPLREPADVILDAVGGKLFDEALDSLASFGRLVTYGNASRTGFTPVDPARLSRLNASVVGFWLRPTLKAPGAIDGPLKELFRLTALGRLSPVVGNSYPLAEARRAHEDLLARRTVGKTVLRP</sequence>
<dbReference type="SUPFAM" id="SSF51735">
    <property type="entry name" value="NAD(P)-binding Rossmann-fold domains"/>
    <property type="match status" value="1"/>
</dbReference>
<dbReference type="RefSeq" id="WP_141316295.1">
    <property type="nucleotide sequence ID" value="NZ_BJND01000127.1"/>
</dbReference>
<dbReference type="Gene3D" id="3.90.180.10">
    <property type="entry name" value="Medium-chain alcohol dehydrogenases, catalytic domain"/>
    <property type="match status" value="1"/>
</dbReference>
<dbReference type="Pfam" id="PF13602">
    <property type="entry name" value="ADH_zinc_N_2"/>
    <property type="match status" value="1"/>
</dbReference>
<dbReference type="InterPro" id="IPR020843">
    <property type="entry name" value="ER"/>
</dbReference>
<dbReference type="AlphaFoldDB" id="A0A4Y3VY05"/>
<evidence type="ECO:0000259" key="3">
    <source>
        <dbReference type="SMART" id="SM00829"/>
    </source>
</evidence>
<dbReference type="PANTHER" id="PTHR48106:SF13">
    <property type="entry name" value="QUINONE OXIDOREDUCTASE-RELATED"/>
    <property type="match status" value="1"/>
</dbReference>
<dbReference type="EMBL" id="BJND01000127">
    <property type="protein sequence ID" value="GEC10621.1"/>
    <property type="molecule type" value="Genomic_DNA"/>
</dbReference>
<feature type="domain" description="Enoyl reductase (ER)" evidence="3">
    <location>
        <begin position="10"/>
        <end position="300"/>
    </location>
</feature>
<evidence type="ECO:0000313" key="4">
    <source>
        <dbReference type="EMBL" id="GEC10621.1"/>
    </source>
</evidence>
<proteinExistence type="predicted"/>
<evidence type="ECO:0000256" key="1">
    <source>
        <dbReference type="ARBA" id="ARBA00022857"/>
    </source>
</evidence>
<dbReference type="Proteomes" id="UP000317881">
    <property type="component" value="Unassembled WGS sequence"/>
</dbReference>
<dbReference type="InterPro" id="IPR013154">
    <property type="entry name" value="ADH-like_N"/>
</dbReference>
<keyword evidence="1" id="KW-0521">NADP</keyword>
<dbReference type="GO" id="GO:0005829">
    <property type="term" value="C:cytosol"/>
    <property type="evidence" value="ECO:0007669"/>
    <property type="project" value="TreeGrafter"/>
</dbReference>
<dbReference type="OrthoDB" id="9805883at2"/>
<dbReference type="GO" id="GO:0070402">
    <property type="term" value="F:NADPH binding"/>
    <property type="evidence" value="ECO:0007669"/>
    <property type="project" value="TreeGrafter"/>
</dbReference>
<keyword evidence="2" id="KW-0560">Oxidoreductase</keyword>
<evidence type="ECO:0000313" key="5">
    <source>
        <dbReference type="Proteomes" id="UP000317881"/>
    </source>
</evidence>
<dbReference type="PANTHER" id="PTHR48106">
    <property type="entry name" value="QUINONE OXIDOREDUCTASE PIG3-RELATED"/>
    <property type="match status" value="1"/>
</dbReference>
<organism evidence="4 5">
    <name type="scientific">Streptomyces spinoverrucosus</name>
    <dbReference type="NCBI Taxonomy" id="284043"/>
    <lineage>
        <taxon>Bacteria</taxon>
        <taxon>Bacillati</taxon>
        <taxon>Actinomycetota</taxon>
        <taxon>Actinomycetes</taxon>
        <taxon>Kitasatosporales</taxon>
        <taxon>Streptomycetaceae</taxon>
        <taxon>Streptomyces</taxon>
    </lineage>
</organism>
<dbReference type="SUPFAM" id="SSF50129">
    <property type="entry name" value="GroES-like"/>
    <property type="match status" value="1"/>
</dbReference>
<keyword evidence="5" id="KW-1185">Reference proteome</keyword>
<dbReference type="Gene3D" id="3.40.50.720">
    <property type="entry name" value="NAD(P)-binding Rossmann-like Domain"/>
    <property type="match status" value="1"/>
</dbReference>
<reference evidence="4 5" key="1">
    <citation type="submission" date="2019-06" db="EMBL/GenBank/DDBJ databases">
        <title>Whole genome shotgun sequence of Streptomyces spinoverrucosus NBRC 14228.</title>
        <authorList>
            <person name="Hosoyama A."/>
            <person name="Uohara A."/>
            <person name="Ohji S."/>
            <person name="Ichikawa N."/>
        </authorList>
    </citation>
    <scope>NUCLEOTIDE SEQUENCE [LARGE SCALE GENOMIC DNA]</scope>
    <source>
        <strain evidence="4 5">NBRC 14228</strain>
    </source>
</reference>
<evidence type="ECO:0000256" key="2">
    <source>
        <dbReference type="ARBA" id="ARBA00023002"/>
    </source>
</evidence>
<dbReference type="GO" id="GO:0035925">
    <property type="term" value="F:mRNA 3'-UTR AU-rich region binding"/>
    <property type="evidence" value="ECO:0007669"/>
    <property type="project" value="TreeGrafter"/>
</dbReference>
<dbReference type="SMART" id="SM00829">
    <property type="entry name" value="PKS_ER"/>
    <property type="match status" value="1"/>
</dbReference>
<dbReference type="InterPro" id="IPR011032">
    <property type="entry name" value="GroES-like_sf"/>
</dbReference>
<dbReference type="Pfam" id="PF08240">
    <property type="entry name" value="ADH_N"/>
    <property type="match status" value="1"/>
</dbReference>
<name>A0A4Y3VY05_9ACTN</name>